<keyword evidence="3" id="KW-0645">Protease</keyword>
<proteinExistence type="predicted"/>
<keyword evidence="1" id="KW-1133">Transmembrane helix</keyword>
<gene>
    <name evidence="3" type="ORF">ABS311_01760</name>
</gene>
<keyword evidence="1" id="KW-0472">Membrane</keyword>
<name>A0ABV1RCG8_9ALTE</name>
<feature type="transmembrane region" description="Helical" evidence="1">
    <location>
        <begin position="120"/>
        <end position="141"/>
    </location>
</feature>
<sequence>MEFFNNISTFYLISFLMLFRAFLYQLPGYLLDAVVLVLGLGLLGQVFKLTELSLYQFALFPVFGVVMFLISTGISSHLKLTLQAMINNLTRLDRDIYWLTLLHLATAIYEEIIWRGIFLIAMSNIAGASLSVIVSSVFFVVWHKSQLISWRHVTEMFLFSIVQCVLYFIFENIFLIITIHFIRNIFVVITNYGLKR</sequence>
<dbReference type="Proteomes" id="UP001467690">
    <property type="component" value="Unassembled WGS sequence"/>
</dbReference>
<protein>
    <submittedName>
        <fullName evidence="3">CPBP family glutamic-type intramembrane protease</fullName>
    </submittedName>
</protein>
<evidence type="ECO:0000256" key="1">
    <source>
        <dbReference type="SAM" id="Phobius"/>
    </source>
</evidence>
<dbReference type="EMBL" id="JBELOE010000061">
    <property type="protein sequence ID" value="MER2490611.1"/>
    <property type="molecule type" value="Genomic_DNA"/>
</dbReference>
<evidence type="ECO:0000313" key="4">
    <source>
        <dbReference type="Proteomes" id="UP001467690"/>
    </source>
</evidence>
<accession>A0ABV1RCG8</accession>
<dbReference type="InterPro" id="IPR003675">
    <property type="entry name" value="Rce1/LyrA-like_dom"/>
</dbReference>
<evidence type="ECO:0000313" key="3">
    <source>
        <dbReference type="EMBL" id="MER2490611.1"/>
    </source>
</evidence>
<keyword evidence="4" id="KW-1185">Reference proteome</keyword>
<dbReference type="RefSeq" id="WP_143871826.1">
    <property type="nucleotide sequence ID" value="NZ_CP041660.1"/>
</dbReference>
<feature type="domain" description="CAAX prenyl protease 2/Lysostaphin resistance protein A-like" evidence="2">
    <location>
        <begin position="96"/>
        <end position="185"/>
    </location>
</feature>
<dbReference type="GO" id="GO:0006508">
    <property type="term" value="P:proteolysis"/>
    <property type="evidence" value="ECO:0007669"/>
    <property type="project" value="UniProtKB-KW"/>
</dbReference>
<comment type="caution">
    <text evidence="3">The sequence shown here is derived from an EMBL/GenBank/DDBJ whole genome shotgun (WGS) entry which is preliminary data.</text>
</comment>
<feature type="transmembrane region" description="Helical" evidence="1">
    <location>
        <begin position="6"/>
        <end position="23"/>
    </location>
</feature>
<dbReference type="GO" id="GO:0008233">
    <property type="term" value="F:peptidase activity"/>
    <property type="evidence" value="ECO:0007669"/>
    <property type="project" value="UniProtKB-KW"/>
</dbReference>
<evidence type="ECO:0000259" key="2">
    <source>
        <dbReference type="Pfam" id="PF02517"/>
    </source>
</evidence>
<organism evidence="3 4">
    <name type="scientific">Catenovulum sediminis</name>
    <dbReference type="NCBI Taxonomy" id="1740262"/>
    <lineage>
        <taxon>Bacteria</taxon>
        <taxon>Pseudomonadati</taxon>
        <taxon>Pseudomonadota</taxon>
        <taxon>Gammaproteobacteria</taxon>
        <taxon>Alteromonadales</taxon>
        <taxon>Alteromonadaceae</taxon>
        <taxon>Catenovulum</taxon>
    </lineage>
</organism>
<feature type="transmembrane region" description="Helical" evidence="1">
    <location>
        <begin position="153"/>
        <end position="170"/>
    </location>
</feature>
<dbReference type="Pfam" id="PF02517">
    <property type="entry name" value="Rce1-like"/>
    <property type="match status" value="1"/>
</dbReference>
<feature type="transmembrane region" description="Helical" evidence="1">
    <location>
        <begin position="30"/>
        <end position="47"/>
    </location>
</feature>
<feature type="transmembrane region" description="Helical" evidence="1">
    <location>
        <begin position="96"/>
        <end position="114"/>
    </location>
</feature>
<keyword evidence="3" id="KW-0378">Hydrolase</keyword>
<reference evidence="3 4" key="1">
    <citation type="submission" date="2024-06" db="EMBL/GenBank/DDBJ databases">
        <authorList>
            <person name="Chen R.Y."/>
        </authorList>
    </citation>
    <scope>NUCLEOTIDE SEQUENCE [LARGE SCALE GENOMIC DNA]</scope>
    <source>
        <strain evidence="3 4">D2</strain>
    </source>
</reference>
<feature type="transmembrane region" description="Helical" evidence="1">
    <location>
        <begin position="53"/>
        <end position="75"/>
    </location>
</feature>
<keyword evidence="1" id="KW-0812">Transmembrane</keyword>